<reference evidence="3" key="1">
    <citation type="submission" date="2017-09" db="EMBL/GenBank/DDBJ databases">
        <title>Depth-based differentiation of microbial function through sediment-hosted aquifers and enrichment of novel symbionts in the deep terrestrial subsurface.</title>
        <authorList>
            <person name="Probst A.J."/>
            <person name="Ladd B."/>
            <person name="Jarett J.K."/>
            <person name="Geller-Mcgrath D.E."/>
            <person name="Sieber C.M.K."/>
            <person name="Emerson J.B."/>
            <person name="Anantharaman K."/>
            <person name="Thomas B.C."/>
            <person name="Malmstrom R."/>
            <person name="Stieglmeier M."/>
            <person name="Klingl A."/>
            <person name="Woyke T."/>
            <person name="Ryan C.M."/>
            <person name="Banfield J.F."/>
        </authorList>
    </citation>
    <scope>NUCLEOTIDE SEQUENCE [LARGE SCALE GENOMIC DNA]</scope>
</reference>
<dbReference type="GO" id="GO:0047464">
    <property type="term" value="F:heparosan-N-sulfate-glucuronate 5-epimerase activity"/>
    <property type="evidence" value="ECO:0007669"/>
    <property type="project" value="InterPro"/>
</dbReference>
<accession>A0A2M7TBH2</accession>
<feature type="domain" description="SLH" evidence="1">
    <location>
        <begin position="390"/>
        <end position="513"/>
    </location>
</feature>
<proteinExistence type="predicted"/>
<name>A0A2M7TBH2_9ACTN</name>
<protein>
    <recommendedName>
        <fullName evidence="1">SLH domain-containing protein</fullName>
    </recommendedName>
</protein>
<sequence length="539" mass="61416">MLYYYKIKKKRRFGAKKQLAVACMSVLLWAYFYPGSFATVVPKLNKEALPSLPASIAPIPEHPKPKIALKKPVTRLISLSAMERAKKELEYEGKNREAAELNYNLVLLKKIDKGGSASSTNSKTLKQDIAKTISYFSAGNTASKSAQILWNYDGGNLAYVYYPNYGVHFNPVTTANLAMDYYAKGNYKKVVKIADELLDNATVKEYPGVGKYYLWQYCFDLQFNKYNFPAPWASGMAQGLVLDVVGKAYKITGDKKYVKAGEFILNSFKVPWNEGGVTDTDEHGNWYLEVAATNKLHILNGFLFTLDSIHNYYEVTHNPKAQRLFMAGVNEAKSHLQQYDLGYWSNYSLLAGDRASYGYHKIHVDLLKKLYDITNVPEFKTYADKFGFYLKNRFIDIPPTHPSFQAISTLTERGVITSTDGWFGAQTQISKSEFVRWLARMRGWKPSTYYRGYYADIKRDRADWGYIEAAFDNGVRLTDDKGLFNPDDYISRADMASILCKAFAVSTEKNEPDYFRPELKITREQAANMLYKLSSRGQL</sequence>
<dbReference type="InterPro" id="IPR001119">
    <property type="entry name" value="SLH_dom"/>
</dbReference>
<dbReference type="Pfam" id="PF06662">
    <property type="entry name" value="C5-epim_C"/>
    <property type="match status" value="1"/>
</dbReference>
<dbReference type="Proteomes" id="UP000230956">
    <property type="component" value="Unassembled WGS sequence"/>
</dbReference>
<evidence type="ECO:0000313" key="2">
    <source>
        <dbReference type="EMBL" id="PIZ42068.1"/>
    </source>
</evidence>
<dbReference type="PANTHER" id="PTHR13174">
    <property type="entry name" value="D-GLUCURONYL C5-EPIMERASE"/>
    <property type="match status" value="1"/>
</dbReference>
<dbReference type="EMBL" id="PFNG01000030">
    <property type="protein sequence ID" value="PIZ42068.1"/>
    <property type="molecule type" value="Genomic_DNA"/>
</dbReference>
<dbReference type="PROSITE" id="PS51272">
    <property type="entry name" value="SLH"/>
    <property type="match status" value="1"/>
</dbReference>
<dbReference type="InterPro" id="IPR039721">
    <property type="entry name" value="C5-epimerase"/>
</dbReference>
<organism evidence="2 3">
    <name type="scientific">Candidatus Aquicultor secundus</name>
    <dbReference type="NCBI Taxonomy" id="1973895"/>
    <lineage>
        <taxon>Bacteria</taxon>
        <taxon>Bacillati</taxon>
        <taxon>Actinomycetota</taxon>
        <taxon>Candidatus Aquicultoria</taxon>
        <taxon>Candidatus Aquicultorales</taxon>
        <taxon>Candidatus Aquicultoraceae</taxon>
        <taxon>Candidatus Aquicultor</taxon>
    </lineage>
</organism>
<evidence type="ECO:0000313" key="3">
    <source>
        <dbReference type="Proteomes" id="UP000230956"/>
    </source>
</evidence>
<evidence type="ECO:0000259" key="1">
    <source>
        <dbReference type="PROSITE" id="PS51272"/>
    </source>
</evidence>
<dbReference type="PANTHER" id="PTHR13174:SF3">
    <property type="entry name" value="D-GLUCURONYL C5-EPIMERASE"/>
    <property type="match status" value="1"/>
</dbReference>
<dbReference type="RefSeq" id="WP_286679174.1">
    <property type="nucleotide sequence ID" value="NZ_MNXI01000133.1"/>
</dbReference>
<comment type="caution">
    <text evidence="2">The sequence shown here is derived from an EMBL/GenBank/DDBJ whole genome shotgun (WGS) entry which is preliminary data.</text>
</comment>
<dbReference type="GO" id="GO:0015012">
    <property type="term" value="P:heparan sulfate proteoglycan biosynthetic process"/>
    <property type="evidence" value="ECO:0007669"/>
    <property type="project" value="InterPro"/>
</dbReference>
<dbReference type="InterPro" id="IPR010598">
    <property type="entry name" value="C5-epim_C"/>
</dbReference>
<dbReference type="Pfam" id="PF00395">
    <property type="entry name" value="SLH"/>
    <property type="match status" value="2"/>
</dbReference>
<dbReference type="AlphaFoldDB" id="A0A2M7TBH2"/>
<gene>
    <name evidence="2" type="ORF">COY37_01060</name>
</gene>